<feature type="transmembrane region" description="Helical" evidence="9">
    <location>
        <begin position="12"/>
        <end position="32"/>
    </location>
</feature>
<dbReference type="OrthoDB" id="5800769at2"/>
<dbReference type="InterPro" id="IPR004089">
    <property type="entry name" value="MCPsignal_dom"/>
</dbReference>
<feature type="coiled-coil region" evidence="8">
    <location>
        <begin position="485"/>
        <end position="512"/>
    </location>
</feature>
<dbReference type="EMBL" id="MKJU01000022">
    <property type="protein sequence ID" value="OHU92049.1"/>
    <property type="molecule type" value="Genomic_DNA"/>
</dbReference>
<sequence>MAIPYFDKLSTRLFAPLVFIFLVVLLVLLIYVPSITKQHTIDNAIASAESTVKQYKAIRGYYTKNIIKKITSGSEFSPHFEHKDNAKHIPLPATFIHDISEEFSEKGIIALKLYSPYPFPIRQNRKLDQFAQQAWQKLNDNPKQTFSSVEEVAGKEVVRVALADTMVAQGCVNCHNSHPQTPRTGWKLNDVRGVLEVQVPIDGVLAGARSLNLVIAGIVVGALVVTIGILFYLFRRLISNRLRSLHKALDEIVAGEGNLSHRLEEHPKDEIGVVSVAFNEFMNKFSLALTSIASQVEQLSGATFEMQEISKTTNSGAKKQQQITTQVADSMTDMLSSVEDMNSIAQVTDENTRATQQEASHGRSIVKESFESVEALSRVMENVADVVRNLESDSQNIGGVLDVIKNIAEQTNLLALNAAIEAARAGEQGRGFAVVADEVRTLASRTQESTEEINNMITQLQAGAKNAVQSIENGDQSIQMSQQKANETKNMIESISNSINEIQKQNEQLTQAARLQGQTIKDISSSITEIHETSSTTNASASEILAAADEINQAVKQINEQLHRFTGS</sequence>
<keyword evidence="8" id="KW-0175">Coiled coil</keyword>
<dbReference type="PANTHER" id="PTHR32089">
    <property type="entry name" value="METHYL-ACCEPTING CHEMOTAXIS PROTEIN MCPB"/>
    <property type="match status" value="1"/>
</dbReference>
<dbReference type="Pfam" id="PF11845">
    <property type="entry name" value="Tll0287-like"/>
    <property type="match status" value="1"/>
</dbReference>
<evidence type="ECO:0000256" key="9">
    <source>
        <dbReference type="SAM" id="Phobius"/>
    </source>
</evidence>
<comment type="caution">
    <text evidence="12">The sequence shown here is derived from an EMBL/GenBank/DDBJ whole genome shotgun (WGS) entry which is preliminary data.</text>
</comment>
<keyword evidence="13" id="KW-1185">Reference proteome</keyword>
<keyword evidence="4 9" id="KW-0472">Membrane</keyword>
<dbReference type="Proteomes" id="UP000179786">
    <property type="component" value="Unassembled WGS sequence"/>
</dbReference>
<evidence type="ECO:0008006" key="14">
    <source>
        <dbReference type="Google" id="ProtNLM"/>
    </source>
</evidence>
<comment type="subcellular location">
    <subcellularLocation>
        <location evidence="1">Membrane</location>
        <topology evidence="1">Multi-pass membrane protein</topology>
    </subcellularLocation>
</comment>
<gene>
    <name evidence="12" type="ORF">BET10_06850</name>
</gene>
<dbReference type="SMART" id="SM00304">
    <property type="entry name" value="HAMP"/>
    <property type="match status" value="1"/>
</dbReference>
<dbReference type="InterPro" id="IPR021796">
    <property type="entry name" value="Tll0287-like_dom"/>
</dbReference>
<evidence type="ECO:0000259" key="11">
    <source>
        <dbReference type="PROSITE" id="PS50885"/>
    </source>
</evidence>
<keyword evidence="5 7" id="KW-0807">Transducer</keyword>
<dbReference type="GO" id="GO:0016020">
    <property type="term" value="C:membrane"/>
    <property type="evidence" value="ECO:0007669"/>
    <property type="project" value="UniProtKB-SubCell"/>
</dbReference>
<dbReference type="CDD" id="cd06225">
    <property type="entry name" value="HAMP"/>
    <property type="match status" value="1"/>
</dbReference>
<dbReference type="CDD" id="cd11386">
    <property type="entry name" value="MCP_signal"/>
    <property type="match status" value="1"/>
</dbReference>
<evidence type="ECO:0000259" key="10">
    <source>
        <dbReference type="PROSITE" id="PS50111"/>
    </source>
</evidence>
<dbReference type="AlphaFoldDB" id="A0A1S1MTG8"/>
<dbReference type="Pfam" id="PF00015">
    <property type="entry name" value="MCPsignal"/>
    <property type="match status" value="1"/>
</dbReference>
<evidence type="ECO:0000256" key="3">
    <source>
        <dbReference type="ARBA" id="ARBA00022989"/>
    </source>
</evidence>
<evidence type="ECO:0000313" key="13">
    <source>
        <dbReference type="Proteomes" id="UP000179786"/>
    </source>
</evidence>
<dbReference type="GO" id="GO:0006935">
    <property type="term" value="P:chemotaxis"/>
    <property type="evidence" value="ECO:0007669"/>
    <property type="project" value="UniProtKB-ARBA"/>
</dbReference>
<feature type="transmembrane region" description="Helical" evidence="9">
    <location>
        <begin position="213"/>
        <end position="234"/>
    </location>
</feature>
<dbReference type="STRING" id="1859457.BET10_06850"/>
<dbReference type="SUPFAM" id="SSF58104">
    <property type="entry name" value="Methyl-accepting chemotaxis protein (MCP) signaling domain"/>
    <property type="match status" value="1"/>
</dbReference>
<dbReference type="SMART" id="SM00283">
    <property type="entry name" value="MA"/>
    <property type="match status" value="1"/>
</dbReference>
<comment type="similarity">
    <text evidence="6">Belongs to the methyl-accepting chemotaxis (MCP) protein family.</text>
</comment>
<evidence type="ECO:0000256" key="5">
    <source>
        <dbReference type="ARBA" id="ARBA00023224"/>
    </source>
</evidence>
<evidence type="ECO:0000313" key="12">
    <source>
        <dbReference type="EMBL" id="OHU92049.1"/>
    </source>
</evidence>
<dbReference type="RefSeq" id="WP_070983851.1">
    <property type="nucleotide sequence ID" value="NZ_MKJU01000022.1"/>
</dbReference>
<name>A0A1S1MTG8_9GAMM</name>
<dbReference type="PANTHER" id="PTHR32089:SF119">
    <property type="entry name" value="METHYL-ACCEPTING CHEMOTAXIS PROTEIN CTPL"/>
    <property type="match status" value="1"/>
</dbReference>
<evidence type="ECO:0000256" key="7">
    <source>
        <dbReference type="PROSITE-ProRule" id="PRU00284"/>
    </source>
</evidence>
<dbReference type="Gene3D" id="1.10.287.950">
    <property type="entry name" value="Methyl-accepting chemotaxis protein"/>
    <property type="match status" value="1"/>
</dbReference>
<keyword evidence="2 9" id="KW-0812">Transmembrane</keyword>
<evidence type="ECO:0000256" key="2">
    <source>
        <dbReference type="ARBA" id="ARBA00022692"/>
    </source>
</evidence>
<dbReference type="GO" id="GO:0007165">
    <property type="term" value="P:signal transduction"/>
    <property type="evidence" value="ECO:0007669"/>
    <property type="project" value="UniProtKB-KW"/>
</dbReference>
<keyword evidence="3 9" id="KW-1133">Transmembrane helix</keyword>
<evidence type="ECO:0000256" key="4">
    <source>
        <dbReference type="ARBA" id="ARBA00023136"/>
    </source>
</evidence>
<evidence type="ECO:0000256" key="6">
    <source>
        <dbReference type="ARBA" id="ARBA00029447"/>
    </source>
</evidence>
<accession>A0A1S1MTG8</accession>
<feature type="domain" description="HAMP" evidence="11">
    <location>
        <begin position="236"/>
        <end position="290"/>
    </location>
</feature>
<dbReference type="Pfam" id="PF00672">
    <property type="entry name" value="HAMP"/>
    <property type="match status" value="1"/>
</dbReference>
<proteinExistence type="inferred from homology"/>
<reference evidence="12 13" key="1">
    <citation type="submission" date="2016-09" db="EMBL/GenBank/DDBJ databases">
        <title>Pseudoalteromonas amylolytica sp. nov., isolated from the surface seawater.</title>
        <authorList>
            <person name="Wu Y.-H."/>
            <person name="Cheng H."/>
            <person name="Jin X.-B."/>
            <person name="Wang C.-S."/>
            <person name="Xu X.-W."/>
        </authorList>
    </citation>
    <scope>NUCLEOTIDE SEQUENCE [LARGE SCALE GENOMIC DNA]</scope>
    <source>
        <strain evidence="12 13">JW1</strain>
    </source>
</reference>
<dbReference type="FunFam" id="1.10.287.950:FF:000001">
    <property type="entry name" value="Methyl-accepting chemotaxis sensory transducer"/>
    <property type="match status" value="1"/>
</dbReference>
<evidence type="ECO:0000256" key="1">
    <source>
        <dbReference type="ARBA" id="ARBA00004141"/>
    </source>
</evidence>
<protein>
    <recommendedName>
        <fullName evidence="14">Chemotaxis protein</fullName>
    </recommendedName>
</protein>
<feature type="domain" description="Methyl-accepting transducer" evidence="10">
    <location>
        <begin position="295"/>
        <end position="531"/>
    </location>
</feature>
<dbReference type="PROSITE" id="PS50885">
    <property type="entry name" value="HAMP"/>
    <property type="match status" value="1"/>
</dbReference>
<organism evidence="12 13">
    <name type="scientific">Pseudoalteromonas amylolytica</name>
    <dbReference type="NCBI Taxonomy" id="1859457"/>
    <lineage>
        <taxon>Bacteria</taxon>
        <taxon>Pseudomonadati</taxon>
        <taxon>Pseudomonadota</taxon>
        <taxon>Gammaproteobacteria</taxon>
        <taxon>Alteromonadales</taxon>
        <taxon>Pseudoalteromonadaceae</taxon>
        <taxon>Pseudoalteromonas</taxon>
    </lineage>
</organism>
<evidence type="ECO:0000256" key="8">
    <source>
        <dbReference type="SAM" id="Coils"/>
    </source>
</evidence>
<dbReference type="InterPro" id="IPR003660">
    <property type="entry name" value="HAMP_dom"/>
</dbReference>
<dbReference type="PROSITE" id="PS50111">
    <property type="entry name" value="CHEMOTAXIS_TRANSDUC_2"/>
    <property type="match status" value="1"/>
</dbReference>